<accession>A0A8R1Y5L3</accession>
<reference evidence="1" key="2">
    <citation type="submission" date="2022-06" db="UniProtKB">
        <authorList>
            <consortium name="EnsemblMetazoa"/>
        </authorList>
    </citation>
    <scope>IDENTIFICATION</scope>
    <source>
        <strain evidence="1">PS312</strain>
    </source>
</reference>
<reference evidence="2" key="1">
    <citation type="journal article" date="2008" name="Nat. Genet.">
        <title>The Pristionchus pacificus genome provides a unique perspective on nematode lifestyle and parasitism.</title>
        <authorList>
            <person name="Dieterich C."/>
            <person name="Clifton S.W."/>
            <person name="Schuster L.N."/>
            <person name="Chinwalla A."/>
            <person name="Delehaunty K."/>
            <person name="Dinkelacker I."/>
            <person name="Fulton L."/>
            <person name="Fulton R."/>
            <person name="Godfrey J."/>
            <person name="Minx P."/>
            <person name="Mitreva M."/>
            <person name="Roeseler W."/>
            <person name="Tian H."/>
            <person name="Witte H."/>
            <person name="Yang S.P."/>
            <person name="Wilson R.K."/>
            <person name="Sommer R.J."/>
        </authorList>
    </citation>
    <scope>NUCLEOTIDE SEQUENCE [LARGE SCALE GENOMIC DNA]</scope>
    <source>
        <strain evidence="2">PS312</strain>
    </source>
</reference>
<protein>
    <submittedName>
        <fullName evidence="1">Uncharacterized protein</fullName>
    </submittedName>
</protein>
<dbReference type="EnsemblMetazoa" id="PPA01659.1">
    <property type="protein sequence ID" value="PPA01659.1"/>
    <property type="gene ID" value="WBGene00091213"/>
</dbReference>
<keyword evidence="2" id="KW-1185">Reference proteome</keyword>
<evidence type="ECO:0000313" key="2">
    <source>
        <dbReference type="Proteomes" id="UP000005239"/>
    </source>
</evidence>
<organism evidence="1 2">
    <name type="scientific">Pristionchus pacificus</name>
    <name type="common">Parasitic nematode worm</name>
    <dbReference type="NCBI Taxonomy" id="54126"/>
    <lineage>
        <taxon>Eukaryota</taxon>
        <taxon>Metazoa</taxon>
        <taxon>Ecdysozoa</taxon>
        <taxon>Nematoda</taxon>
        <taxon>Chromadorea</taxon>
        <taxon>Rhabditida</taxon>
        <taxon>Rhabditina</taxon>
        <taxon>Diplogasteromorpha</taxon>
        <taxon>Diplogasteroidea</taxon>
        <taxon>Neodiplogasteridae</taxon>
        <taxon>Pristionchus</taxon>
    </lineage>
</organism>
<gene>
    <name evidence="1" type="primary">WBGene00091213</name>
</gene>
<dbReference type="Proteomes" id="UP000005239">
    <property type="component" value="Unassembled WGS sequence"/>
</dbReference>
<sequence>MWSNPPITNTAVPSLPRRERRINTDITNTPEVENLLNHLKLQLQQPQPDLQQISRNLLLLSLGPERQPGSFACN</sequence>
<dbReference type="AlphaFoldDB" id="A0A2A6BT73"/>
<name>A0A2A6BT73_PRIPA</name>
<evidence type="ECO:0000313" key="1">
    <source>
        <dbReference type="EnsemblMetazoa" id="PPA01659.1"/>
    </source>
</evidence>
<proteinExistence type="predicted"/>
<accession>A0A2A6BT73</accession>